<dbReference type="Proteomes" id="UP000694380">
    <property type="component" value="Chromosome 15"/>
</dbReference>
<keyword evidence="5 7" id="KW-1133">Transmembrane helix</keyword>
<name>A0A8C3HRL4_CHRPI</name>
<keyword evidence="6 7" id="KW-0472">Membrane</keyword>
<evidence type="ECO:0000256" key="6">
    <source>
        <dbReference type="ARBA" id="ARBA00023136"/>
    </source>
</evidence>
<reference evidence="9" key="2">
    <citation type="submission" date="2025-08" db="UniProtKB">
        <authorList>
            <consortium name="Ensembl"/>
        </authorList>
    </citation>
    <scope>IDENTIFICATION</scope>
</reference>
<dbReference type="CDD" id="cd18592">
    <property type="entry name" value="ABC_6TM_MRP5_8_9_D1"/>
    <property type="match status" value="1"/>
</dbReference>
<evidence type="ECO:0000256" key="4">
    <source>
        <dbReference type="ARBA" id="ARBA00022840"/>
    </source>
</evidence>
<dbReference type="FunFam" id="1.20.1560.10:FF:000012">
    <property type="entry name" value="ATP binding cassette subfamily C member 5"/>
    <property type="match status" value="1"/>
</dbReference>
<dbReference type="PROSITE" id="PS50929">
    <property type="entry name" value="ABC_TM1F"/>
    <property type="match status" value="1"/>
</dbReference>
<feature type="transmembrane region" description="Helical" evidence="7">
    <location>
        <begin position="382"/>
        <end position="404"/>
    </location>
</feature>
<feature type="transmembrane region" description="Helical" evidence="7">
    <location>
        <begin position="242"/>
        <end position="263"/>
    </location>
</feature>
<evidence type="ECO:0000256" key="1">
    <source>
        <dbReference type="ARBA" id="ARBA00022448"/>
    </source>
</evidence>
<keyword evidence="3" id="KW-0547">Nucleotide-binding</keyword>
<accession>A0A8C3HRL4</accession>
<evidence type="ECO:0000256" key="5">
    <source>
        <dbReference type="ARBA" id="ARBA00022989"/>
    </source>
</evidence>
<feature type="transmembrane region" description="Helical" evidence="7">
    <location>
        <begin position="170"/>
        <end position="194"/>
    </location>
</feature>
<dbReference type="GO" id="GO:0140359">
    <property type="term" value="F:ABC-type transporter activity"/>
    <property type="evidence" value="ECO:0007669"/>
    <property type="project" value="InterPro"/>
</dbReference>
<dbReference type="GO" id="GO:0005524">
    <property type="term" value="F:ATP binding"/>
    <property type="evidence" value="ECO:0007669"/>
    <property type="project" value="UniProtKB-KW"/>
</dbReference>
<reference evidence="9" key="1">
    <citation type="journal article" date="2015" name="Genome Biol. Evol.">
        <title>Physical Mapping and Refinement of the Painted Turtle Genome (Chrysemys picta) Inform Amniote Genome Evolution and Challenge Turtle-Bird Chromosomal Conservation.</title>
        <authorList>
            <person name="Badenhorst D."/>
            <person name="Hillier L.W."/>
            <person name="Literman R."/>
            <person name="Montiel E.E."/>
            <person name="Radhakrishnan S."/>
            <person name="Shen Y."/>
            <person name="Minx P."/>
            <person name="Janes D.E."/>
            <person name="Warren W.C."/>
            <person name="Edwards S.V."/>
            <person name="Valenzuela N."/>
        </authorList>
    </citation>
    <scope>NUCLEOTIDE SEQUENCE [LARGE SCALE GENOMIC DNA]</scope>
</reference>
<dbReference type="AlphaFoldDB" id="A0A8C3HRL4"/>
<evidence type="ECO:0000313" key="9">
    <source>
        <dbReference type="Ensembl" id="ENSCPBP00000022415.1"/>
    </source>
</evidence>
<feature type="transmembrane region" description="Helical" evidence="7">
    <location>
        <begin position="269"/>
        <end position="287"/>
    </location>
</feature>
<proteinExistence type="predicted"/>
<dbReference type="GeneTree" id="ENSGT00940000159578"/>
<reference evidence="9" key="3">
    <citation type="submission" date="2025-09" db="UniProtKB">
        <authorList>
            <consortium name="Ensembl"/>
        </authorList>
    </citation>
    <scope>IDENTIFICATION</scope>
</reference>
<sequence>MLYFLNFTSKRNLTEHKEPWYLQTSAMVTSAPYLLPHLDIRDDEMTFHHKYEPSLKTMIPVRLKAKSAVNPMDNAGLFSFATYSWLSSLMIKGYRHNINADTLPPLSYHDSSEPNAKRFRLLWEAELARVGPEKASLVRVVLKFQRTRILVDVISEVKHFESVSKDSIQGIGLCIALFLAELSKVIFWALAWAINYRTAIRLKVAVSTVAFEYLLAFKSLTHISVGEVINVLSNDGYRMFEAALFCPLPITVPALMIVCTIYSCLILGPTALTGTFVYIIFIPLQMLMAKLTSIFRRAAISVTDTRVQTMNEILTCIKLIKMYAWEKSFAKAIKGIRNVERKILEKAGYVQSVNSALTPIVSTLATVMTFVLHTLLKQELTASVAFSVIAMFNVMKFSIAILPFSVKISILLLSPDTYLSLPSTGFLKHPLAHE</sequence>
<dbReference type="InterPro" id="IPR011527">
    <property type="entry name" value="ABC1_TM_dom"/>
</dbReference>
<evidence type="ECO:0000256" key="3">
    <source>
        <dbReference type="ARBA" id="ARBA00022741"/>
    </source>
</evidence>
<evidence type="ECO:0000259" key="8">
    <source>
        <dbReference type="PROSITE" id="PS50929"/>
    </source>
</evidence>
<keyword evidence="10" id="KW-1185">Reference proteome</keyword>
<keyword evidence="1" id="KW-0813">Transport</keyword>
<dbReference type="Ensembl" id="ENSCPBT00000026397.1">
    <property type="protein sequence ID" value="ENSCPBP00000022415.1"/>
    <property type="gene ID" value="ENSCPBG00000016021.1"/>
</dbReference>
<dbReference type="PANTHER" id="PTHR24223">
    <property type="entry name" value="ATP-BINDING CASSETTE SUB-FAMILY C"/>
    <property type="match status" value="1"/>
</dbReference>
<feature type="transmembrane region" description="Helical" evidence="7">
    <location>
        <begin position="356"/>
        <end position="376"/>
    </location>
</feature>
<dbReference type="Gene3D" id="1.20.1560.10">
    <property type="entry name" value="ABC transporter type 1, transmembrane domain"/>
    <property type="match status" value="1"/>
</dbReference>
<keyword evidence="2 7" id="KW-0812">Transmembrane</keyword>
<dbReference type="OMA" id="CWEKPFE"/>
<evidence type="ECO:0000256" key="7">
    <source>
        <dbReference type="SAM" id="Phobius"/>
    </source>
</evidence>
<protein>
    <recommendedName>
        <fullName evidence="8">ABC transmembrane type-1 domain-containing protein</fullName>
    </recommendedName>
</protein>
<dbReference type="InterPro" id="IPR050173">
    <property type="entry name" value="ABC_transporter_C-like"/>
</dbReference>
<dbReference type="PANTHER" id="PTHR24223:SF10">
    <property type="entry name" value="ATP-BINDING CASSETTE SUB-FAMILY C MEMBER 12"/>
    <property type="match status" value="1"/>
</dbReference>
<dbReference type="GO" id="GO:0016020">
    <property type="term" value="C:membrane"/>
    <property type="evidence" value="ECO:0007669"/>
    <property type="project" value="InterPro"/>
</dbReference>
<feature type="domain" description="ABC transmembrane type-1" evidence="8">
    <location>
        <begin position="135"/>
        <end position="406"/>
    </location>
</feature>
<keyword evidence="4" id="KW-0067">ATP-binding</keyword>
<evidence type="ECO:0000256" key="2">
    <source>
        <dbReference type="ARBA" id="ARBA00022692"/>
    </source>
</evidence>
<evidence type="ECO:0000313" key="10">
    <source>
        <dbReference type="Proteomes" id="UP000694380"/>
    </source>
</evidence>
<dbReference type="InterPro" id="IPR036640">
    <property type="entry name" value="ABC1_TM_sf"/>
</dbReference>
<dbReference type="SUPFAM" id="SSF90123">
    <property type="entry name" value="ABC transporter transmembrane region"/>
    <property type="match status" value="1"/>
</dbReference>
<organism evidence="9 10">
    <name type="scientific">Chrysemys picta bellii</name>
    <name type="common">Western painted turtle</name>
    <name type="synonym">Emys bellii</name>
    <dbReference type="NCBI Taxonomy" id="8478"/>
    <lineage>
        <taxon>Eukaryota</taxon>
        <taxon>Metazoa</taxon>
        <taxon>Chordata</taxon>
        <taxon>Craniata</taxon>
        <taxon>Vertebrata</taxon>
        <taxon>Euteleostomi</taxon>
        <taxon>Archelosauria</taxon>
        <taxon>Testudinata</taxon>
        <taxon>Testudines</taxon>
        <taxon>Cryptodira</taxon>
        <taxon>Durocryptodira</taxon>
        <taxon>Testudinoidea</taxon>
        <taxon>Emydidae</taxon>
        <taxon>Chrysemys</taxon>
    </lineage>
</organism>
<dbReference type="Pfam" id="PF00664">
    <property type="entry name" value="ABC_membrane"/>
    <property type="match status" value="1"/>
</dbReference>